<protein>
    <recommendedName>
        <fullName evidence="1">SnoaL-like domain-containing protein</fullName>
    </recommendedName>
</protein>
<dbReference type="OrthoDB" id="5176305at2"/>
<comment type="caution">
    <text evidence="2">The sequence shown here is derived from an EMBL/GenBank/DDBJ whole genome shotgun (WGS) entry which is preliminary data.</text>
</comment>
<accession>A0A1A6BHW0</accession>
<dbReference type="EMBL" id="MAEM01000250">
    <property type="protein sequence ID" value="OBS01809.1"/>
    <property type="molecule type" value="Genomic_DNA"/>
</dbReference>
<dbReference type="Pfam" id="PF12680">
    <property type="entry name" value="SnoaL_2"/>
    <property type="match status" value="1"/>
</dbReference>
<dbReference type="SUPFAM" id="SSF54427">
    <property type="entry name" value="NTF2-like"/>
    <property type="match status" value="1"/>
</dbReference>
<gene>
    <name evidence="2" type="ORF">A9W98_18285</name>
</gene>
<dbReference type="RefSeq" id="WP_065133931.1">
    <property type="nucleotide sequence ID" value="NZ_MAEM01000250.1"/>
</dbReference>
<organism evidence="2 3">
    <name type="scientific">Mycobacterium gordonae</name>
    <dbReference type="NCBI Taxonomy" id="1778"/>
    <lineage>
        <taxon>Bacteria</taxon>
        <taxon>Bacillati</taxon>
        <taxon>Actinomycetota</taxon>
        <taxon>Actinomycetes</taxon>
        <taxon>Mycobacteriales</taxon>
        <taxon>Mycobacteriaceae</taxon>
        <taxon>Mycobacterium</taxon>
    </lineage>
</organism>
<evidence type="ECO:0000313" key="2">
    <source>
        <dbReference type="EMBL" id="OBS01809.1"/>
    </source>
</evidence>
<dbReference type="InterPro" id="IPR032710">
    <property type="entry name" value="NTF2-like_dom_sf"/>
</dbReference>
<evidence type="ECO:0000313" key="3">
    <source>
        <dbReference type="Proteomes" id="UP000093757"/>
    </source>
</evidence>
<feature type="domain" description="SnoaL-like" evidence="1">
    <location>
        <begin position="13"/>
        <end position="110"/>
    </location>
</feature>
<dbReference type="AlphaFoldDB" id="A0A1A6BHW0"/>
<sequence>MENTMPDENIATVESLYQAFASANLPQLLAALSEDVVWTQPGSTRLSQVHRGREAVIGFFFDIAQYGLTVRPIEYFSRDEKVLAVVDVELAGERANEVDRFELRDGLIVAVEHIGDTEMLSRALSGSTR</sequence>
<proteinExistence type="predicted"/>
<name>A0A1A6BHW0_MYCGO</name>
<reference evidence="2 3" key="1">
    <citation type="submission" date="2016-06" db="EMBL/GenBank/DDBJ databases">
        <authorList>
            <person name="Kjaerup R.B."/>
            <person name="Dalgaard T.S."/>
            <person name="Juul-Madsen H.R."/>
        </authorList>
    </citation>
    <scope>NUCLEOTIDE SEQUENCE [LARGE SCALE GENOMIC DNA]</scope>
    <source>
        <strain evidence="2 3">1245752.6</strain>
    </source>
</reference>
<dbReference type="InterPro" id="IPR037401">
    <property type="entry name" value="SnoaL-like"/>
</dbReference>
<dbReference type="Proteomes" id="UP000093757">
    <property type="component" value="Unassembled WGS sequence"/>
</dbReference>
<dbReference type="Gene3D" id="3.10.450.50">
    <property type="match status" value="1"/>
</dbReference>
<evidence type="ECO:0000259" key="1">
    <source>
        <dbReference type="Pfam" id="PF12680"/>
    </source>
</evidence>